<keyword evidence="2" id="KW-1185">Reference proteome</keyword>
<dbReference type="AlphaFoldDB" id="A0AAW1RQR9"/>
<dbReference type="EMBL" id="JALJOU010000027">
    <property type="protein sequence ID" value="KAK9836019.1"/>
    <property type="molecule type" value="Genomic_DNA"/>
</dbReference>
<proteinExistence type="predicted"/>
<dbReference type="Proteomes" id="UP001445335">
    <property type="component" value="Unassembled WGS sequence"/>
</dbReference>
<name>A0AAW1RQR9_9CHLO</name>
<comment type="caution">
    <text evidence="1">The sequence shown here is derived from an EMBL/GenBank/DDBJ whole genome shotgun (WGS) entry which is preliminary data.</text>
</comment>
<reference evidence="1 2" key="1">
    <citation type="journal article" date="2024" name="Nat. Commun.">
        <title>Phylogenomics reveals the evolutionary origins of lichenization in chlorophyte algae.</title>
        <authorList>
            <person name="Puginier C."/>
            <person name="Libourel C."/>
            <person name="Otte J."/>
            <person name="Skaloud P."/>
            <person name="Haon M."/>
            <person name="Grisel S."/>
            <person name="Petersen M."/>
            <person name="Berrin J.G."/>
            <person name="Delaux P.M."/>
            <person name="Dal Grande F."/>
            <person name="Keller J."/>
        </authorList>
    </citation>
    <scope>NUCLEOTIDE SEQUENCE [LARGE SCALE GENOMIC DNA]</scope>
    <source>
        <strain evidence="1 2">SAG 245.80</strain>
    </source>
</reference>
<protein>
    <submittedName>
        <fullName evidence="1">Uncharacterized protein</fullName>
    </submittedName>
</protein>
<accession>A0AAW1RQR9</accession>
<organism evidence="1 2">
    <name type="scientific">Elliptochloris bilobata</name>
    <dbReference type="NCBI Taxonomy" id="381761"/>
    <lineage>
        <taxon>Eukaryota</taxon>
        <taxon>Viridiplantae</taxon>
        <taxon>Chlorophyta</taxon>
        <taxon>core chlorophytes</taxon>
        <taxon>Trebouxiophyceae</taxon>
        <taxon>Trebouxiophyceae incertae sedis</taxon>
        <taxon>Elliptochloris clade</taxon>
        <taxon>Elliptochloris</taxon>
    </lineage>
</organism>
<evidence type="ECO:0000313" key="1">
    <source>
        <dbReference type="EMBL" id="KAK9836019.1"/>
    </source>
</evidence>
<sequence>MGALRSLWQLKYGVHEPCKMPWREPYAMSIVAIAEVFMAELRVPRVEEVVLLETSGWARGACGGAVLPLNASDADLAHCHLRLTVVASVLSGHGACPDAADALALLHTYSPIKRKVVFPLEVPHEDLSVRTYGELFHVFDDKPATG</sequence>
<evidence type="ECO:0000313" key="2">
    <source>
        <dbReference type="Proteomes" id="UP001445335"/>
    </source>
</evidence>
<gene>
    <name evidence="1" type="ORF">WJX81_006587</name>
</gene>